<comment type="subcellular location">
    <subcellularLocation>
        <location evidence="2">Endomembrane system</location>
        <topology evidence="2">Peripheral membrane protein</topology>
    </subcellularLocation>
</comment>
<evidence type="ECO:0000256" key="9">
    <source>
        <dbReference type="ARBA" id="ARBA00030215"/>
    </source>
</evidence>
<evidence type="ECO:0000256" key="8">
    <source>
        <dbReference type="ARBA" id="ARBA00023196"/>
    </source>
</evidence>
<dbReference type="SUPFAM" id="SSF51344">
    <property type="entry name" value="Epsilon subunit of F1F0-ATP synthase N-terminal domain"/>
    <property type="match status" value="1"/>
</dbReference>
<evidence type="ECO:0000256" key="6">
    <source>
        <dbReference type="ARBA" id="ARBA00023065"/>
    </source>
</evidence>
<evidence type="ECO:0000313" key="12">
    <source>
        <dbReference type="EMBL" id="MBZ9612454.1"/>
    </source>
</evidence>
<dbReference type="InterPro" id="IPR036771">
    <property type="entry name" value="ATPsynth_dsu/esu_N"/>
</dbReference>
<evidence type="ECO:0000256" key="10">
    <source>
        <dbReference type="ARBA" id="ARBA00031795"/>
    </source>
</evidence>
<reference evidence="12 13" key="1">
    <citation type="submission" date="2021-08" db="EMBL/GenBank/DDBJ databases">
        <title>Rheinheimera aquimaris sp. nov., isolated from seawater of the East Sea in Korea.</title>
        <authorList>
            <person name="Kim K.H."/>
            <person name="Wenting R."/>
            <person name="Kim K.R."/>
            <person name="Jeon C.O."/>
        </authorList>
    </citation>
    <scope>NUCLEOTIDE SEQUENCE [LARGE SCALE GENOMIC DNA]</scope>
    <source>
        <strain evidence="12 13">MA-13</strain>
    </source>
</reference>
<proteinExistence type="inferred from homology"/>
<accession>A0ABS7XA77</accession>
<dbReference type="RefSeq" id="WP_224673423.1">
    <property type="nucleotide sequence ID" value="NZ_JAERPS020000004.1"/>
</dbReference>
<keyword evidence="6" id="KW-0406">Ion transport</keyword>
<evidence type="ECO:0000256" key="3">
    <source>
        <dbReference type="ARBA" id="ARBA00005712"/>
    </source>
</evidence>
<dbReference type="Gene3D" id="2.60.15.10">
    <property type="entry name" value="F0F1 ATP synthase delta/epsilon subunit, N-terminal"/>
    <property type="match status" value="1"/>
</dbReference>
<dbReference type="CDD" id="cd12152">
    <property type="entry name" value="F1-ATPase_delta"/>
    <property type="match status" value="1"/>
</dbReference>
<evidence type="ECO:0000256" key="1">
    <source>
        <dbReference type="ARBA" id="ARBA00003543"/>
    </source>
</evidence>
<evidence type="ECO:0000256" key="2">
    <source>
        <dbReference type="ARBA" id="ARBA00004184"/>
    </source>
</evidence>
<organism evidence="12 13">
    <name type="scientific">Rheinheimera maricola</name>
    <dbReference type="NCBI Taxonomy" id="2793282"/>
    <lineage>
        <taxon>Bacteria</taxon>
        <taxon>Pseudomonadati</taxon>
        <taxon>Pseudomonadota</taxon>
        <taxon>Gammaproteobacteria</taxon>
        <taxon>Chromatiales</taxon>
        <taxon>Chromatiaceae</taxon>
        <taxon>Rheinheimera</taxon>
    </lineage>
</organism>
<keyword evidence="8" id="KW-0066">ATP synthesis</keyword>
<dbReference type="Proteomes" id="UP000663814">
    <property type="component" value="Unassembled WGS sequence"/>
</dbReference>
<dbReference type="NCBIfam" id="NF004871">
    <property type="entry name" value="PRK06228.1"/>
    <property type="match status" value="1"/>
</dbReference>
<dbReference type="InterPro" id="IPR020546">
    <property type="entry name" value="ATP_synth_F1_dsu/esu_N"/>
</dbReference>
<dbReference type="NCBIfam" id="TIGR03166">
    <property type="entry name" value="alt_F1F0_F1_eps"/>
    <property type="match status" value="1"/>
</dbReference>
<dbReference type="Pfam" id="PF02823">
    <property type="entry name" value="ATP-synt_DE_N"/>
    <property type="match status" value="1"/>
</dbReference>
<evidence type="ECO:0000256" key="7">
    <source>
        <dbReference type="ARBA" id="ARBA00023136"/>
    </source>
</evidence>
<dbReference type="EMBL" id="JAERPS020000004">
    <property type="protein sequence ID" value="MBZ9612454.1"/>
    <property type="molecule type" value="Genomic_DNA"/>
</dbReference>
<comment type="caution">
    <text evidence="12">The sequence shown here is derived from an EMBL/GenBank/DDBJ whole genome shotgun (WGS) entry which is preliminary data.</text>
</comment>
<name>A0ABS7XA77_9GAMM</name>
<sequence length="138" mass="15023">MPTTLITLKILLPYKVFSQQQQVKSIVAMTHDGAMGILPHRLDCVAALSAGILAFVVEGKEEAYVAVDEGILVKTGLEVLVSVRNAMAGMGLDKLREALEQEFIQLDAQEQKVRAVLAKMEGGLIRRLAGFEQDKSLS</sequence>
<keyword evidence="8" id="KW-0139">CF(1)</keyword>
<keyword evidence="7" id="KW-0472">Membrane</keyword>
<evidence type="ECO:0000259" key="11">
    <source>
        <dbReference type="Pfam" id="PF02823"/>
    </source>
</evidence>
<evidence type="ECO:0000256" key="4">
    <source>
        <dbReference type="ARBA" id="ARBA00014480"/>
    </source>
</evidence>
<dbReference type="InterPro" id="IPR001469">
    <property type="entry name" value="ATP_synth_F1_dsu/esu"/>
</dbReference>
<keyword evidence="5" id="KW-0813">Transport</keyword>
<evidence type="ECO:0000313" key="13">
    <source>
        <dbReference type="Proteomes" id="UP000663814"/>
    </source>
</evidence>
<gene>
    <name evidence="12" type="ORF">I4W93_012690</name>
</gene>
<evidence type="ECO:0000256" key="5">
    <source>
        <dbReference type="ARBA" id="ARBA00022448"/>
    </source>
</evidence>
<comment type="function">
    <text evidence="1">Produces ATP from ADP in the presence of a proton gradient across the membrane.</text>
</comment>
<comment type="similarity">
    <text evidence="3">Belongs to the ATPase epsilon chain family.</text>
</comment>
<dbReference type="InterPro" id="IPR024037">
    <property type="entry name" value="Alt_ATP_synth_F1_esu"/>
</dbReference>
<keyword evidence="13" id="KW-1185">Reference proteome</keyword>
<feature type="domain" description="ATP synthase F1 complex delta/epsilon subunit N-terminal" evidence="11">
    <location>
        <begin position="7"/>
        <end position="86"/>
    </location>
</feature>
<protein>
    <recommendedName>
        <fullName evidence="4">ATP synthase epsilon chain</fullName>
    </recommendedName>
    <alternativeName>
        <fullName evidence="10">ATP synthase F1 sector epsilon subunit</fullName>
    </alternativeName>
    <alternativeName>
        <fullName evidence="9">F-ATPase epsilon subunit</fullName>
    </alternativeName>
</protein>